<evidence type="ECO:0000256" key="1">
    <source>
        <dbReference type="ARBA" id="ARBA00022448"/>
    </source>
</evidence>
<dbReference type="SUPFAM" id="SSF52540">
    <property type="entry name" value="P-loop containing nucleoside triphosphate hydrolases"/>
    <property type="match status" value="1"/>
</dbReference>
<dbReference type="RefSeq" id="WP_204468263.1">
    <property type="nucleotide sequence ID" value="NZ_JAFBCV010000015.1"/>
</dbReference>
<dbReference type="PROSITE" id="PS50893">
    <property type="entry name" value="ABC_TRANSPORTER_2"/>
    <property type="match status" value="1"/>
</dbReference>
<dbReference type="InterPro" id="IPR003439">
    <property type="entry name" value="ABC_transporter-like_ATP-bd"/>
</dbReference>
<keyword evidence="1" id="KW-0813">Transport</keyword>
<keyword evidence="6" id="KW-1185">Reference proteome</keyword>
<evidence type="ECO:0000313" key="6">
    <source>
        <dbReference type="Proteomes" id="UP001179280"/>
    </source>
</evidence>
<dbReference type="Pfam" id="PF00005">
    <property type="entry name" value="ABC_tran"/>
    <property type="match status" value="1"/>
</dbReference>
<dbReference type="Gene3D" id="3.40.50.300">
    <property type="entry name" value="P-loop containing nucleotide triphosphate hydrolases"/>
    <property type="match status" value="1"/>
</dbReference>
<comment type="caution">
    <text evidence="5">The sequence shown here is derived from an EMBL/GenBank/DDBJ whole genome shotgun (WGS) entry which is preliminary data.</text>
</comment>
<evidence type="ECO:0000256" key="2">
    <source>
        <dbReference type="ARBA" id="ARBA00022741"/>
    </source>
</evidence>
<dbReference type="Proteomes" id="UP001179280">
    <property type="component" value="Unassembled WGS sequence"/>
</dbReference>
<sequence>MIVCSEVEKKIDSTFSVGPLTLTVEPGIVTALVGSNGSGKSSLLRLISGLIQPDQGSISRFQREETNWREKIAFIPQSSKGFEKYTLGHLAAIHQVGFKNWDQKKFESLLKRYDLPVDKDVEELSGGMQRQALAVLALSRSSTMLIMDEPLAGVDVHAQERLQQDWLTYLEEDPIRSIVFATHVPDEIKDLADQIICMNAGHLVGKYEKDELLSRYARFWTNESIEQVRNLEGVHSVFERGPQVEILSEDREKTELALLEKQLNVTLIQPMKMAEILRMLLKEGEEINDAHY</sequence>
<evidence type="ECO:0000313" key="5">
    <source>
        <dbReference type="EMBL" id="MBM7840588.1"/>
    </source>
</evidence>
<accession>A0ABS2SYI1</accession>
<organism evidence="5 6">
    <name type="scientific">Shouchella xiaoxiensis</name>
    <dbReference type="NCBI Taxonomy" id="766895"/>
    <lineage>
        <taxon>Bacteria</taxon>
        <taxon>Bacillati</taxon>
        <taxon>Bacillota</taxon>
        <taxon>Bacilli</taxon>
        <taxon>Bacillales</taxon>
        <taxon>Bacillaceae</taxon>
        <taxon>Shouchella</taxon>
    </lineage>
</organism>
<proteinExistence type="predicted"/>
<keyword evidence="2" id="KW-0547">Nucleotide-binding</keyword>
<reference evidence="5" key="1">
    <citation type="submission" date="2021-01" db="EMBL/GenBank/DDBJ databases">
        <title>Genomic Encyclopedia of Type Strains, Phase IV (KMG-IV): sequencing the most valuable type-strain genomes for metagenomic binning, comparative biology and taxonomic classification.</title>
        <authorList>
            <person name="Goeker M."/>
        </authorList>
    </citation>
    <scope>NUCLEOTIDE SEQUENCE</scope>
    <source>
        <strain evidence="5">DSM 21943</strain>
    </source>
</reference>
<dbReference type="SMART" id="SM00382">
    <property type="entry name" value="AAA"/>
    <property type="match status" value="1"/>
</dbReference>
<evidence type="ECO:0000259" key="4">
    <source>
        <dbReference type="PROSITE" id="PS50893"/>
    </source>
</evidence>
<evidence type="ECO:0000256" key="3">
    <source>
        <dbReference type="ARBA" id="ARBA00022840"/>
    </source>
</evidence>
<dbReference type="InterPro" id="IPR003593">
    <property type="entry name" value="AAA+_ATPase"/>
</dbReference>
<protein>
    <submittedName>
        <fullName evidence="5">ABC-2 type transport system ATP-binding protein</fullName>
    </submittedName>
</protein>
<dbReference type="InterPro" id="IPR051782">
    <property type="entry name" value="ABC_Transporter_VariousFunc"/>
</dbReference>
<dbReference type="PANTHER" id="PTHR42939:SF3">
    <property type="entry name" value="ABC TRANSPORTER ATP-BINDING COMPONENT"/>
    <property type="match status" value="1"/>
</dbReference>
<dbReference type="PANTHER" id="PTHR42939">
    <property type="entry name" value="ABC TRANSPORTER ATP-BINDING PROTEIN ALBC-RELATED"/>
    <property type="match status" value="1"/>
</dbReference>
<dbReference type="EMBL" id="JAFBCV010000015">
    <property type="protein sequence ID" value="MBM7840588.1"/>
    <property type="molecule type" value="Genomic_DNA"/>
</dbReference>
<gene>
    <name evidence="5" type="ORF">JOC54_003881</name>
</gene>
<name>A0ABS2SYI1_9BACI</name>
<dbReference type="InterPro" id="IPR027417">
    <property type="entry name" value="P-loop_NTPase"/>
</dbReference>
<keyword evidence="3 5" id="KW-0067">ATP-binding</keyword>
<feature type="domain" description="ABC transporter" evidence="4">
    <location>
        <begin position="2"/>
        <end position="225"/>
    </location>
</feature>
<dbReference type="GO" id="GO:0005524">
    <property type="term" value="F:ATP binding"/>
    <property type="evidence" value="ECO:0007669"/>
    <property type="project" value="UniProtKB-KW"/>
</dbReference>